<evidence type="ECO:0000313" key="3">
    <source>
        <dbReference type="Proteomes" id="UP000310108"/>
    </source>
</evidence>
<dbReference type="Proteomes" id="UP000310108">
    <property type="component" value="Unassembled WGS sequence"/>
</dbReference>
<dbReference type="EMBL" id="PJEX01000094">
    <property type="protein sequence ID" value="TKW55560.1"/>
    <property type="molecule type" value="Genomic_DNA"/>
</dbReference>
<gene>
    <name evidence="2" type="ORF">CTA1_8131</name>
</gene>
<dbReference type="AlphaFoldDB" id="A0A4U6XI04"/>
<name>A0A4U6XI04_9PEZI</name>
<organism evidence="2 3">
    <name type="scientific">Colletotrichum tanaceti</name>
    <dbReference type="NCBI Taxonomy" id="1306861"/>
    <lineage>
        <taxon>Eukaryota</taxon>
        <taxon>Fungi</taxon>
        <taxon>Dikarya</taxon>
        <taxon>Ascomycota</taxon>
        <taxon>Pezizomycotina</taxon>
        <taxon>Sordariomycetes</taxon>
        <taxon>Hypocreomycetidae</taxon>
        <taxon>Glomerellales</taxon>
        <taxon>Glomerellaceae</taxon>
        <taxon>Colletotrichum</taxon>
        <taxon>Colletotrichum destructivum species complex</taxon>
    </lineage>
</organism>
<feature type="chain" id="PRO_5020856414" evidence="1">
    <location>
        <begin position="17"/>
        <end position="151"/>
    </location>
</feature>
<keyword evidence="1" id="KW-0732">Signal</keyword>
<accession>A0A4U6XI04</accession>
<proteinExistence type="predicted"/>
<reference evidence="2 3" key="1">
    <citation type="journal article" date="2019" name="PLoS ONE">
        <title>Comparative genome analysis indicates high evolutionary potential of pathogenicity genes in Colletotrichum tanaceti.</title>
        <authorList>
            <person name="Lelwala R.V."/>
            <person name="Korhonen P.K."/>
            <person name="Young N.D."/>
            <person name="Scott J.B."/>
            <person name="Ades P.A."/>
            <person name="Gasser R.B."/>
            <person name="Taylor P.W.J."/>
        </authorList>
    </citation>
    <scope>NUCLEOTIDE SEQUENCE [LARGE SCALE GENOMIC DNA]</scope>
    <source>
        <strain evidence="2">BRIP57314</strain>
    </source>
</reference>
<evidence type="ECO:0000256" key="1">
    <source>
        <dbReference type="SAM" id="SignalP"/>
    </source>
</evidence>
<evidence type="ECO:0000313" key="2">
    <source>
        <dbReference type="EMBL" id="TKW55560.1"/>
    </source>
</evidence>
<sequence>MLGFIIACTLIRLVAPAGITKSASVYRPGRSVSVLLTTTPAVGATNGGGTVVLRPLKLGRLLTAAKTLPPGPALTTVDPTVNPALTPKKLGFDYTSSPLLREKVTVMLPGWFLGQGGIKDVPRLHRDDRVCDKQLTGGVQGETWTPRCNCP</sequence>
<comment type="caution">
    <text evidence="2">The sequence shown here is derived from an EMBL/GenBank/DDBJ whole genome shotgun (WGS) entry which is preliminary data.</text>
</comment>
<protein>
    <submittedName>
        <fullName evidence="2">Uncharacterized protein</fullName>
    </submittedName>
</protein>
<keyword evidence="3" id="KW-1185">Reference proteome</keyword>
<feature type="signal peptide" evidence="1">
    <location>
        <begin position="1"/>
        <end position="16"/>
    </location>
</feature>